<proteinExistence type="predicted"/>
<evidence type="ECO:0008006" key="3">
    <source>
        <dbReference type="Google" id="ProtNLM"/>
    </source>
</evidence>
<keyword evidence="2" id="KW-1185">Reference proteome</keyword>
<dbReference type="AlphaFoldDB" id="H0EK37"/>
<gene>
    <name evidence="1" type="ORF">M7I_2928</name>
</gene>
<dbReference type="OrthoDB" id="415706at2759"/>
<dbReference type="EMBL" id="AGUE01000061">
    <property type="protein sequence ID" value="EHL01067.1"/>
    <property type="molecule type" value="Genomic_DNA"/>
</dbReference>
<dbReference type="Proteomes" id="UP000005446">
    <property type="component" value="Unassembled WGS sequence"/>
</dbReference>
<reference evidence="1 2" key="1">
    <citation type="journal article" date="2012" name="Eukaryot. Cell">
        <title>Genome sequence of the fungus Glarea lozoyensis: the first genome sequence of a species from the Helotiaceae family.</title>
        <authorList>
            <person name="Youssar L."/>
            <person name="Gruening B.A."/>
            <person name="Erxleben A."/>
            <person name="Guenther S."/>
            <person name="Huettel W."/>
        </authorList>
    </citation>
    <scope>NUCLEOTIDE SEQUENCE [LARGE SCALE GENOMIC DNA]</scope>
    <source>
        <strain evidence="2">ATCC 74030 / MF5533</strain>
    </source>
</reference>
<sequence>MLLTLKDGMRPNVEDYSVSLAADVAAAYYKKPVSFSAYQMFHIFSPDVAWDLTDEQVDLLGSEDTRTVTERAELEKKLEILENGLSGLDAFTTRSGGRGV</sequence>
<accession>H0EK37</accession>
<dbReference type="InParanoid" id="H0EK37"/>
<comment type="caution">
    <text evidence="1">The sequence shown here is derived from an EMBL/GenBank/DDBJ whole genome shotgun (WGS) entry which is preliminary data.</text>
</comment>
<name>H0EK37_GLAL7</name>
<protein>
    <recommendedName>
        <fullName evidence="3">GED domain-containing protein</fullName>
    </recommendedName>
</protein>
<evidence type="ECO:0000313" key="1">
    <source>
        <dbReference type="EMBL" id="EHL01067.1"/>
    </source>
</evidence>
<evidence type="ECO:0000313" key="2">
    <source>
        <dbReference type="Proteomes" id="UP000005446"/>
    </source>
</evidence>
<dbReference type="HOGENOM" id="CLU_2306437_0_0_1"/>
<organism evidence="1 2">
    <name type="scientific">Glarea lozoyensis (strain ATCC 74030 / MF5533)</name>
    <dbReference type="NCBI Taxonomy" id="1104152"/>
    <lineage>
        <taxon>Eukaryota</taxon>
        <taxon>Fungi</taxon>
        <taxon>Dikarya</taxon>
        <taxon>Ascomycota</taxon>
        <taxon>Pezizomycotina</taxon>
        <taxon>Leotiomycetes</taxon>
        <taxon>Helotiales</taxon>
        <taxon>Helotiaceae</taxon>
        <taxon>Glarea</taxon>
    </lineage>
</organism>